<dbReference type="Proteomes" id="UP000546464">
    <property type="component" value="Unassembled WGS sequence"/>
</dbReference>
<dbReference type="RefSeq" id="WP_185677025.1">
    <property type="nucleotide sequence ID" value="NZ_JACHVB010000060.1"/>
</dbReference>
<accession>A0A842HIZ4</accession>
<feature type="signal peptide" evidence="2">
    <location>
        <begin position="1"/>
        <end position="20"/>
    </location>
</feature>
<dbReference type="EMBL" id="JACHVB010000060">
    <property type="protein sequence ID" value="MBC2596110.1"/>
    <property type="molecule type" value="Genomic_DNA"/>
</dbReference>
<gene>
    <name evidence="3" type="ORF">H5P28_17720</name>
</gene>
<dbReference type="AlphaFoldDB" id="A0A842HIZ4"/>
<evidence type="ECO:0000256" key="2">
    <source>
        <dbReference type="SAM" id="SignalP"/>
    </source>
</evidence>
<evidence type="ECO:0000313" key="4">
    <source>
        <dbReference type="Proteomes" id="UP000546464"/>
    </source>
</evidence>
<comment type="caution">
    <text evidence="3">The sequence shown here is derived from an EMBL/GenBank/DDBJ whole genome shotgun (WGS) entry which is preliminary data.</text>
</comment>
<keyword evidence="2" id="KW-0732">Signal</keyword>
<name>A0A842HIZ4_9BACT</name>
<proteinExistence type="predicted"/>
<protein>
    <submittedName>
        <fullName evidence="3">Uncharacterized protein</fullName>
    </submittedName>
</protein>
<evidence type="ECO:0000256" key="1">
    <source>
        <dbReference type="SAM" id="MobiDB-lite"/>
    </source>
</evidence>
<feature type="chain" id="PRO_5032690370" evidence="2">
    <location>
        <begin position="21"/>
        <end position="184"/>
    </location>
</feature>
<organism evidence="3 4">
    <name type="scientific">Ruficoccus amylovorans</name>
    <dbReference type="NCBI Taxonomy" id="1804625"/>
    <lineage>
        <taxon>Bacteria</taxon>
        <taxon>Pseudomonadati</taxon>
        <taxon>Verrucomicrobiota</taxon>
        <taxon>Opitutia</taxon>
        <taxon>Puniceicoccales</taxon>
        <taxon>Cerasicoccaceae</taxon>
        <taxon>Ruficoccus</taxon>
    </lineage>
</organism>
<feature type="region of interest" description="Disordered" evidence="1">
    <location>
        <begin position="23"/>
        <end position="48"/>
    </location>
</feature>
<keyword evidence="4" id="KW-1185">Reference proteome</keyword>
<sequence>MKFLPAALAALLALAAPAFSQTAPDADKTAPAKAQPADSEPADSLVNDGEMRPYLGGWLGEYGGICAYTNEGPKPAEVSVQVNIRQTMEPSHIRIDTPADGSAPIITIFINNSPTATDERMKVTAETLEMAPKYADPVSFEAKRITGGFGGTESLIDGEIKIYRISLNAAPKPVETYRFRIGEE</sequence>
<evidence type="ECO:0000313" key="3">
    <source>
        <dbReference type="EMBL" id="MBC2596110.1"/>
    </source>
</evidence>
<reference evidence="3 4" key="1">
    <citation type="submission" date="2020-07" db="EMBL/GenBank/DDBJ databases">
        <authorList>
            <person name="Feng X."/>
        </authorList>
    </citation>
    <scope>NUCLEOTIDE SEQUENCE [LARGE SCALE GENOMIC DNA]</scope>
    <source>
        <strain evidence="3 4">JCM31066</strain>
    </source>
</reference>